<sequence length="181" mass="19446">MASETPLSDLGTNLREAACLGKIISQAERSIHISTTSSSECEGPLLEAITSHHYVFPRASIANSFLKVGDYQEVIKNGVDVESENSEARQQGRQNWRLQQPFPRAGASSQMCVFASSGPKSSHCSGRLTADYSPAKPLARHNFRMASPLQSTLLVLKDMAFGVGGSIGLGPKDLNTQIPPC</sequence>
<keyword evidence="2" id="KW-1185">Reference proteome</keyword>
<gene>
    <name evidence="1" type="ORF">P7K49_016256</name>
</gene>
<name>A0ABQ9VBK2_SAGOE</name>
<accession>A0ABQ9VBK2</accession>
<dbReference type="Proteomes" id="UP001266305">
    <property type="component" value="Unassembled WGS sequence"/>
</dbReference>
<comment type="caution">
    <text evidence="1">The sequence shown here is derived from an EMBL/GenBank/DDBJ whole genome shotgun (WGS) entry which is preliminary data.</text>
</comment>
<evidence type="ECO:0000313" key="2">
    <source>
        <dbReference type="Proteomes" id="UP001266305"/>
    </source>
</evidence>
<dbReference type="EMBL" id="JASSZA010000007">
    <property type="protein sequence ID" value="KAK2106742.1"/>
    <property type="molecule type" value="Genomic_DNA"/>
</dbReference>
<evidence type="ECO:0000313" key="1">
    <source>
        <dbReference type="EMBL" id="KAK2106742.1"/>
    </source>
</evidence>
<protein>
    <submittedName>
        <fullName evidence="1">Uncharacterized protein</fullName>
    </submittedName>
</protein>
<reference evidence="1 2" key="1">
    <citation type="submission" date="2023-05" db="EMBL/GenBank/DDBJ databases">
        <title>B98-5 Cell Line De Novo Hybrid Assembly: An Optical Mapping Approach.</title>
        <authorList>
            <person name="Kananen K."/>
            <person name="Auerbach J.A."/>
            <person name="Kautto E."/>
            <person name="Blachly J.S."/>
        </authorList>
    </citation>
    <scope>NUCLEOTIDE SEQUENCE [LARGE SCALE GENOMIC DNA]</scope>
    <source>
        <strain evidence="1">B95-8</strain>
        <tissue evidence="1">Cell line</tissue>
    </source>
</reference>
<proteinExistence type="predicted"/>
<organism evidence="1 2">
    <name type="scientific">Saguinus oedipus</name>
    <name type="common">Cotton-top tamarin</name>
    <name type="synonym">Oedipomidas oedipus</name>
    <dbReference type="NCBI Taxonomy" id="9490"/>
    <lineage>
        <taxon>Eukaryota</taxon>
        <taxon>Metazoa</taxon>
        <taxon>Chordata</taxon>
        <taxon>Craniata</taxon>
        <taxon>Vertebrata</taxon>
        <taxon>Euteleostomi</taxon>
        <taxon>Mammalia</taxon>
        <taxon>Eutheria</taxon>
        <taxon>Euarchontoglires</taxon>
        <taxon>Primates</taxon>
        <taxon>Haplorrhini</taxon>
        <taxon>Platyrrhini</taxon>
        <taxon>Cebidae</taxon>
        <taxon>Callitrichinae</taxon>
        <taxon>Saguinus</taxon>
    </lineage>
</organism>